<evidence type="ECO:0000256" key="1">
    <source>
        <dbReference type="SAM" id="MobiDB-lite"/>
    </source>
</evidence>
<gene>
    <name evidence="2" type="ORF">SAMN05421806_10737</name>
</gene>
<feature type="compositionally biased region" description="Low complexity" evidence="1">
    <location>
        <begin position="61"/>
        <end position="70"/>
    </location>
</feature>
<keyword evidence="3" id="KW-1185">Reference proteome</keyword>
<dbReference type="GO" id="GO:0006355">
    <property type="term" value="P:regulation of DNA-templated transcription"/>
    <property type="evidence" value="ECO:0007669"/>
    <property type="project" value="InterPro"/>
</dbReference>
<organism evidence="2 3">
    <name type="scientific">Streptomyces indicus</name>
    <dbReference type="NCBI Taxonomy" id="417292"/>
    <lineage>
        <taxon>Bacteria</taxon>
        <taxon>Bacillati</taxon>
        <taxon>Actinomycetota</taxon>
        <taxon>Actinomycetes</taxon>
        <taxon>Kitasatosporales</taxon>
        <taxon>Streptomycetaceae</taxon>
        <taxon>Streptomyces</taxon>
    </lineage>
</organism>
<evidence type="ECO:0000313" key="3">
    <source>
        <dbReference type="Proteomes" id="UP000199155"/>
    </source>
</evidence>
<dbReference type="Gene3D" id="1.10.1220.10">
    <property type="entry name" value="Met repressor-like"/>
    <property type="match status" value="1"/>
</dbReference>
<evidence type="ECO:0000313" key="2">
    <source>
        <dbReference type="EMBL" id="SDK38356.1"/>
    </source>
</evidence>
<dbReference type="SUPFAM" id="SSF47598">
    <property type="entry name" value="Ribbon-helix-helix"/>
    <property type="match status" value="1"/>
</dbReference>
<reference evidence="2 3" key="1">
    <citation type="submission" date="2016-10" db="EMBL/GenBank/DDBJ databases">
        <authorList>
            <person name="de Groot N.N."/>
        </authorList>
    </citation>
    <scope>NUCLEOTIDE SEQUENCE [LARGE SCALE GENOMIC DNA]</scope>
    <source>
        <strain evidence="2 3">CGMCC 4.5727</strain>
    </source>
</reference>
<dbReference type="InterPro" id="IPR010985">
    <property type="entry name" value="Ribbon_hlx_hlx"/>
</dbReference>
<protein>
    <recommendedName>
        <fullName evidence="4">CopG-like ribbon-helix-helix domain-containing protein</fullName>
    </recommendedName>
</protein>
<sequence>MSPEPESGPGSGRRPAARKQVLLRLDPLVYDALARWAGDELRSANAQIEFLLRQALKEAGRLPGAAGPLPRRGRPPKDPSDSSSGNSDSATES</sequence>
<dbReference type="AlphaFoldDB" id="A0A1G9BFN9"/>
<accession>A0A1G9BFN9</accession>
<dbReference type="InterPro" id="IPR013321">
    <property type="entry name" value="Arc_rbn_hlx_hlx"/>
</dbReference>
<dbReference type="RefSeq" id="WP_093611630.1">
    <property type="nucleotide sequence ID" value="NZ_FNFF01000007.1"/>
</dbReference>
<feature type="region of interest" description="Disordered" evidence="1">
    <location>
        <begin position="60"/>
        <end position="93"/>
    </location>
</feature>
<dbReference type="Proteomes" id="UP000199155">
    <property type="component" value="Unassembled WGS sequence"/>
</dbReference>
<proteinExistence type="predicted"/>
<dbReference type="OrthoDB" id="9812601at2"/>
<dbReference type="EMBL" id="FNFF01000007">
    <property type="protein sequence ID" value="SDK38356.1"/>
    <property type="molecule type" value="Genomic_DNA"/>
</dbReference>
<dbReference type="STRING" id="417292.SAMN05421806_10737"/>
<feature type="compositionally biased region" description="Low complexity" evidence="1">
    <location>
        <begin position="81"/>
        <end position="93"/>
    </location>
</feature>
<name>A0A1G9BFN9_9ACTN</name>
<evidence type="ECO:0008006" key="4">
    <source>
        <dbReference type="Google" id="ProtNLM"/>
    </source>
</evidence>